<dbReference type="AlphaFoldDB" id="A0A2N1PP72"/>
<dbReference type="EMBL" id="PGXC01000007">
    <property type="protein sequence ID" value="PKK90141.1"/>
    <property type="molecule type" value="Genomic_DNA"/>
</dbReference>
<organism evidence="1 2">
    <name type="scientific">Candidatus Wallbacteria bacterium HGW-Wallbacteria-1</name>
    <dbReference type="NCBI Taxonomy" id="2013854"/>
    <lineage>
        <taxon>Bacteria</taxon>
        <taxon>Candidatus Walliibacteriota</taxon>
    </lineage>
</organism>
<evidence type="ECO:0000313" key="2">
    <source>
        <dbReference type="Proteomes" id="UP000233256"/>
    </source>
</evidence>
<proteinExistence type="predicted"/>
<sequence>MFRNPEPLNIQAAGLNPDGWTPELSIVQNGVFHKQKINIFRRMKGFVPNRRNTAMRLLQRCLDMR</sequence>
<accession>A0A2N1PP72</accession>
<comment type="caution">
    <text evidence="1">The sequence shown here is derived from an EMBL/GenBank/DDBJ whole genome shotgun (WGS) entry which is preliminary data.</text>
</comment>
<gene>
    <name evidence="1" type="ORF">CVV64_10450</name>
</gene>
<evidence type="ECO:0000313" key="1">
    <source>
        <dbReference type="EMBL" id="PKK90141.1"/>
    </source>
</evidence>
<protein>
    <submittedName>
        <fullName evidence="1">Uncharacterized protein</fullName>
    </submittedName>
</protein>
<dbReference type="Proteomes" id="UP000233256">
    <property type="component" value="Unassembled WGS sequence"/>
</dbReference>
<reference evidence="1 2" key="1">
    <citation type="journal article" date="2017" name="ISME J.">
        <title>Potential for microbial H2 and metal transformations associated with novel bacteria and archaea in deep terrestrial subsurface sediments.</title>
        <authorList>
            <person name="Hernsdorf A.W."/>
            <person name="Amano Y."/>
            <person name="Miyakawa K."/>
            <person name="Ise K."/>
            <person name="Suzuki Y."/>
            <person name="Anantharaman K."/>
            <person name="Probst A."/>
            <person name="Burstein D."/>
            <person name="Thomas B.C."/>
            <person name="Banfield J.F."/>
        </authorList>
    </citation>
    <scope>NUCLEOTIDE SEQUENCE [LARGE SCALE GENOMIC DNA]</scope>
    <source>
        <strain evidence="1">HGW-Wallbacteria-1</strain>
    </source>
</reference>
<name>A0A2N1PP72_9BACT</name>